<dbReference type="InterPro" id="IPR036388">
    <property type="entry name" value="WH-like_DNA-bd_sf"/>
</dbReference>
<organism evidence="2 3">
    <name type="scientific">Microbacterium oryzae</name>
    <dbReference type="NCBI Taxonomy" id="743009"/>
    <lineage>
        <taxon>Bacteria</taxon>
        <taxon>Bacillati</taxon>
        <taxon>Actinomycetota</taxon>
        <taxon>Actinomycetes</taxon>
        <taxon>Micrococcales</taxon>
        <taxon>Microbacteriaceae</taxon>
        <taxon>Microbacterium</taxon>
    </lineage>
</organism>
<dbReference type="Pfam" id="PF12728">
    <property type="entry name" value="HTH_17"/>
    <property type="match status" value="1"/>
</dbReference>
<dbReference type="AlphaFoldDB" id="A0A6I6DXX5"/>
<protein>
    <submittedName>
        <fullName evidence="2">DNA-binding protein</fullName>
    </submittedName>
</protein>
<sequence length="76" mass="8615">MCIVNPISTPLLDSLITPETLAARLETSTRTLSEWRVTGRGPDYIRAGGRRIFYRPAAVDEWLLAQEFTSTSEEMR</sequence>
<dbReference type="Proteomes" id="UP000422989">
    <property type="component" value="Chromosome"/>
</dbReference>
<accession>A0A6I6DXX5</accession>
<dbReference type="Gene3D" id="1.10.10.10">
    <property type="entry name" value="Winged helix-like DNA-binding domain superfamily/Winged helix DNA-binding domain"/>
    <property type="match status" value="1"/>
</dbReference>
<keyword evidence="3" id="KW-1185">Reference proteome</keyword>
<evidence type="ECO:0000259" key="1">
    <source>
        <dbReference type="Pfam" id="PF12728"/>
    </source>
</evidence>
<dbReference type="EMBL" id="CP032550">
    <property type="protein sequence ID" value="QGU27683.1"/>
    <property type="molecule type" value="Genomic_DNA"/>
</dbReference>
<proteinExistence type="predicted"/>
<dbReference type="GO" id="GO:0003677">
    <property type="term" value="F:DNA binding"/>
    <property type="evidence" value="ECO:0007669"/>
    <property type="project" value="UniProtKB-KW"/>
</dbReference>
<evidence type="ECO:0000313" key="3">
    <source>
        <dbReference type="Proteomes" id="UP000422989"/>
    </source>
</evidence>
<keyword evidence="2" id="KW-0238">DNA-binding</keyword>
<feature type="domain" description="Helix-turn-helix" evidence="1">
    <location>
        <begin position="16"/>
        <end position="66"/>
    </location>
</feature>
<dbReference type="InterPro" id="IPR009061">
    <property type="entry name" value="DNA-bd_dom_put_sf"/>
</dbReference>
<name>A0A6I6DXX5_9MICO</name>
<dbReference type="SUPFAM" id="SSF46955">
    <property type="entry name" value="Putative DNA-binding domain"/>
    <property type="match status" value="1"/>
</dbReference>
<dbReference type="OrthoDB" id="3267842at2"/>
<dbReference type="KEGG" id="moj:D7D94_08370"/>
<dbReference type="RefSeq" id="WP_156242182.1">
    <property type="nucleotide sequence ID" value="NZ_BAAAZL010000004.1"/>
</dbReference>
<reference evidence="2 3" key="1">
    <citation type="submission" date="2018-09" db="EMBL/GenBank/DDBJ databases">
        <title>Whole genome sequencing of Microbacterium oryzae strain MB-10T.</title>
        <authorList>
            <person name="Das S.K."/>
        </authorList>
    </citation>
    <scope>NUCLEOTIDE SEQUENCE [LARGE SCALE GENOMIC DNA]</scope>
    <source>
        <strain evidence="2 3">MB-10</strain>
    </source>
</reference>
<evidence type="ECO:0000313" key="2">
    <source>
        <dbReference type="EMBL" id="QGU27683.1"/>
    </source>
</evidence>
<gene>
    <name evidence="2" type="ORF">D7D94_08370</name>
</gene>
<dbReference type="InterPro" id="IPR041657">
    <property type="entry name" value="HTH_17"/>
</dbReference>